<keyword evidence="2" id="KW-0521">NADP</keyword>
<dbReference type="Pfam" id="PF13561">
    <property type="entry name" value="adh_short_C2"/>
    <property type="match status" value="1"/>
</dbReference>
<evidence type="ECO:0000313" key="5">
    <source>
        <dbReference type="EMBL" id="RYO93585.1"/>
    </source>
</evidence>
<organism evidence="5 6">
    <name type="scientific">Monosporascus cannonballus</name>
    <dbReference type="NCBI Taxonomy" id="155416"/>
    <lineage>
        <taxon>Eukaryota</taxon>
        <taxon>Fungi</taxon>
        <taxon>Dikarya</taxon>
        <taxon>Ascomycota</taxon>
        <taxon>Pezizomycotina</taxon>
        <taxon>Sordariomycetes</taxon>
        <taxon>Xylariomycetidae</taxon>
        <taxon>Xylariales</taxon>
        <taxon>Xylariales incertae sedis</taxon>
        <taxon>Monosporascus</taxon>
    </lineage>
</organism>
<dbReference type="Gene3D" id="3.60.130.10">
    <property type="entry name" value="Clavaminate synthase-like"/>
    <property type="match status" value="1"/>
</dbReference>
<protein>
    <recommendedName>
        <fullName evidence="4">TauD/TfdA-like domain-containing protein</fullName>
    </recommendedName>
</protein>
<evidence type="ECO:0000256" key="1">
    <source>
        <dbReference type="ARBA" id="ARBA00006484"/>
    </source>
</evidence>
<dbReference type="EMBL" id="QJNS01000017">
    <property type="protein sequence ID" value="RYO93585.1"/>
    <property type="molecule type" value="Genomic_DNA"/>
</dbReference>
<dbReference type="PANTHER" id="PTHR43008">
    <property type="entry name" value="BENZIL REDUCTASE"/>
    <property type="match status" value="1"/>
</dbReference>
<dbReference type="PANTHER" id="PTHR43008:SF13">
    <property type="entry name" value="L-XYLULOSE REDUCTASE-RELATED"/>
    <property type="match status" value="1"/>
</dbReference>
<evidence type="ECO:0000259" key="4">
    <source>
        <dbReference type="Pfam" id="PF02668"/>
    </source>
</evidence>
<comment type="similarity">
    <text evidence="1">Belongs to the short-chain dehydrogenases/reductases (SDR) family.</text>
</comment>
<gene>
    <name evidence="5" type="ORF">DL762_001023</name>
</gene>
<dbReference type="InterPro" id="IPR003819">
    <property type="entry name" value="TauD/TfdA-like"/>
</dbReference>
<name>A0ABY0HHJ1_9PEZI</name>
<evidence type="ECO:0000313" key="6">
    <source>
        <dbReference type="Proteomes" id="UP000294003"/>
    </source>
</evidence>
<evidence type="ECO:0000256" key="2">
    <source>
        <dbReference type="ARBA" id="ARBA00022857"/>
    </source>
</evidence>
<dbReference type="CDD" id="cd00250">
    <property type="entry name" value="CAS_like"/>
    <property type="match status" value="1"/>
</dbReference>
<sequence length="499" mass="55609">MITPEHTERVLEKIAFIRLTHYGGFYDFVPDLAMADTAYTNIALAAHTDTTYFSDPAGLQAFHLLSHVDPSADKNGAQSLGGQSLLVDGFYAASILKAEHPKAFEVLRTVKLPWHASGNEGITIAPDKLYPVLEVDENTGKLHRVRWNNDDRGVVPFDDKYSPEEWYDAARKWNEIIRRKSVEYWFQLEPGNLLIFDNWRVLHGRSAFTGIRRICGGYINRDDYYSRWRNTNYPRHEILKRIIGAAGAGIGLAIAHAFAEAGANVAIWYNSNKKALAEAANIEKKFGVKCKAYQVNVATYESVQAAVDEIVKEFNGRLDIFVANSGIAWEEGPFLDGSLTTMEKVMKVNVDGTFYCAKAAALHWRRQKKEGTTVDGKKLENYLSGSFISTASMSGHICNIPQMQTVYNASKAAIIHACKCFAVEWVGFARANSISPGYVKTEITDFVPKETQEIWKDRIPMGRPAEPEELKGAYLYLASDAASYTTGIDLLVDGGYCAP</sequence>
<dbReference type="Gene3D" id="3.40.50.720">
    <property type="entry name" value="NAD(P)-binding Rossmann-like Domain"/>
    <property type="match status" value="1"/>
</dbReference>
<dbReference type="Pfam" id="PF02668">
    <property type="entry name" value="TauD"/>
    <property type="match status" value="1"/>
</dbReference>
<keyword evidence="3" id="KW-0560">Oxidoreductase</keyword>
<keyword evidence="6" id="KW-1185">Reference proteome</keyword>
<evidence type="ECO:0000256" key="3">
    <source>
        <dbReference type="ARBA" id="ARBA00023002"/>
    </source>
</evidence>
<dbReference type="InterPro" id="IPR002347">
    <property type="entry name" value="SDR_fam"/>
</dbReference>
<comment type="caution">
    <text evidence="5">The sequence shown here is derived from an EMBL/GenBank/DDBJ whole genome shotgun (WGS) entry which is preliminary data.</text>
</comment>
<dbReference type="Proteomes" id="UP000294003">
    <property type="component" value="Unassembled WGS sequence"/>
</dbReference>
<reference evidence="5 6" key="1">
    <citation type="submission" date="2018-06" db="EMBL/GenBank/DDBJ databases">
        <title>Complete Genomes of Monosporascus.</title>
        <authorList>
            <person name="Robinson A.J."/>
            <person name="Natvig D.O."/>
        </authorList>
    </citation>
    <scope>NUCLEOTIDE SEQUENCE [LARGE SCALE GENOMIC DNA]</scope>
    <source>
        <strain evidence="5 6">CBS 609.92</strain>
    </source>
</reference>
<accession>A0ABY0HHJ1</accession>
<dbReference type="InterPro" id="IPR042098">
    <property type="entry name" value="TauD-like_sf"/>
</dbReference>
<dbReference type="SUPFAM" id="SSF51197">
    <property type="entry name" value="Clavaminate synthase-like"/>
    <property type="match status" value="1"/>
</dbReference>
<proteinExistence type="inferred from homology"/>
<dbReference type="InterPro" id="IPR036291">
    <property type="entry name" value="NAD(P)-bd_dom_sf"/>
</dbReference>
<dbReference type="SUPFAM" id="SSF51735">
    <property type="entry name" value="NAD(P)-binding Rossmann-fold domains"/>
    <property type="match status" value="1"/>
</dbReference>
<dbReference type="PRINTS" id="PR00081">
    <property type="entry name" value="GDHRDH"/>
</dbReference>
<feature type="domain" description="TauD/TfdA-like" evidence="4">
    <location>
        <begin position="3"/>
        <end position="216"/>
    </location>
</feature>